<dbReference type="Proteomes" id="UP000625711">
    <property type="component" value="Unassembled WGS sequence"/>
</dbReference>
<dbReference type="EMBL" id="JAACXV010000278">
    <property type="protein sequence ID" value="KAF7280680.1"/>
    <property type="molecule type" value="Genomic_DNA"/>
</dbReference>
<dbReference type="AlphaFoldDB" id="A0A834MHV2"/>
<gene>
    <name evidence="1" type="ORF">GWI33_005645</name>
</gene>
<name>A0A834MHV2_RHYFE</name>
<keyword evidence="2" id="KW-1185">Reference proteome</keyword>
<reference evidence="1" key="1">
    <citation type="submission" date="2020-08" db="EMBL/GenBank/DDBJ databases">
        <title>Genome sequencing and assembly of the red palm weevil Rhynchophorus ferrugineus.</title>
        <authorList>
            <person name="Dias G.B."/>
            <person name="Bergman C.M."/>
            <person name="Manee M."/>
        </authorList>
    </citation>
    <scope>NUCLEOTIDE SEQUENCE</scope>
    <source>
        <strain evidence="1">AA-2017</strain>
        <tissue evidence="1">Whole larva</tissue>
    </source>
</reference>
<proteinExistence type="predicted"/>
<organism evidence="1 2">
    <name type="scientific">Rhynchophorus ferrugineus</name>
    <name type="common">Red palm weevil</name>
    <name type="synonym">Curculio ferrugineus</name>
    <dbReference type="NCBI Taxonomy" id="354439"/>
    <lineage>
        <taxon>Eukaryota</taxon>
        <taxon>Metazoa</taxon>
        <taxon>Ecdysozoa</taxon>
        <taxon>Arthropoda</taxon>
        <taxon>Hexapoda</taxon>
        <taxon>Insecta</taxon>
        <taxon>Pterygota</taxon>
        <taxon>Neoptera</taxon>
        <taxon>Endopterygota</taxon>
        <taxon>Coleoptera</taxon>
        <taxon>Polyphaga</taxon>
        <taxon>Cucujiformia</taxon>
        <taxon>Curculionidae</taxon>
        <taxon>Dryophthorinae</taxon>
        <taxon>Rhynchophorus</taxon>
    </lineage>
</organism>
<accession>A0A834MHV2</accession>
<evidence type="ECO:0000313" key="1">
    <source>
        <dbReference type="EMBL" id="KAF7280680.1"/>
    </source>
</evidence>
<comment type="caution">
    <text evidence="1">The sequence shown here is derived from an EMBL/GenBank/DDBJ whole genome shotgun (WGS) entry which is preliminary data.</text>
</comment>
<protein>
    <submittedName>
        <fullName evidence="1">Uncharacterized protein</fullName>
    </submittedName>
</protein>
<sequence>MCHCRNTLCPCYVADEPDAFGHFGKGFSMTFNQYGDDPGPAEALLDVSYGGREGATAFRDAGEHIDDPTPPPI</sequence>
<evidence type="ECO:0000313" key="2">
    <source>
        <dbReference type="Proteomes" id="UP000625711"/>
    </source>
</evidence>